<protein>
    <submittedName>
        <fullName evidence="2">Uncharacterized protein</fullName>
    </submittedName>
</protein>
<reference evidence="2" key="1">
    <citation type="submission" date="2007-06" db="EMBL/GenBank/DDBJ databases">
        <title>Bracovirus Evolution: Comparative Genomics of Multiple Viral and Proviral Genomes.</title>
        <authorList>
            <person name="Desjardins C.A."/>
            <person name="Gundersen-Rindal D.E."/>
            <person name="Hostetler J.B."/>
            <person name="Tallon L.J."/>
            <person name="Utterback T.R."/>
            <person name="Fuester R.W."/>
            <person name="Schatz M.C."/>
            <person name="Pedroni M.J."/>
            <person name="Fadrosh D.W."/>
            <person name="Haas B.J."/>
            <person name="Toms B.S."/>
            <person name="Chen D."/>
            <person name="Nene V."/>
        </authorList>
    </citation>
    <scope>NUCLEOTIDE SEQUENCE</scope>
</reference>
<accession>B7S895</accession>
<proteinExistence type="predicted"/>
<feature type="chain" id="PRO_5002861117" evidence="1">
    <location>
        <begin position="20"/>
        <end position="108"/>
    </location>
</feature>
<sequence length="108" mass="11158">MTFAKTSIFLFCLIIGTSVFPNGSPTGLASAKPMGALIAGAAVDLTIGIIDQVMSGFGKNSGRESSGQIVYGVLTNQQSAYFHNENVSGPVVNGITLVQSGNNYARKA</sequence>
<evidence type="ECO:0000313" key="2">
    <source>
        <dbReference type="EMBL" id="ACE75119.1"/>
    </source>
</evidence>
<feature type="signal peptide" evidence="1">
    <location>
        <begin position="1"/>
        <end position="19"/>
    </location>
</feature>
<dbReference type="AlphaFoldDB" id="B7S895"/>
<evidence type="ECO:0000256" key="1">
    <source>
        <dbReference type="SAM" id="SignalP"/>
    </source>
</evidence>
<gene>
    <name evidence="2" type="ORF">GFP_L7_0610</name>
</gene>
<organism evidence="2">
    <name type="scientific">Glyptapanteles flavicoxis</name>
    <dbReference type="NCBI Taxonomy" id="463051"/>
    <lineage>
        <taxon>Eukaryota</taxon>
        <taxon>Metazoa</taxon>
        <taxon>Ecdysozoa</taxon>
        <taxon>Arthropoda</taxon>
        <taxon>Hexapoda</taxon>
        <taxon>Insecta</taxon>
        <taxon>Pterygota</taxon>
        <taxon>Neoptera</taxon>
        <taxon>Endopterygota</taxon>
        <taxon>Hymenoptera</taxon>
        <taxon>Apocrita</taxon>
        <taxon>Ichneumonoidea</taxon>
        <taxon>Braconidae</taxon>
        <taxon>Microgastrinae</taxon>
        <taxon>Glyptapanteles</taxon>
    </lineage>
</organism>
<dbReference type="EMBL" id="EF710644">
    <property type="protein sequence ID" value="ACE75119.1"/>
    <property type="molecule type" value="Genomic_DNA"/>
</dbReference>
<keyword evidence="1" id="KW-0732">Signal</keyword>
<name>B7S895_9HYME</name>